<proteinExistence type="predicted"/>
<evidence type="ECO:0008006" key="3">
    <source>
        <dbReference type="Google" id="ProtNLM"/>
    </source>
</evidence>
<evidence type="ECO:0000313" key="2">
    <source>
        <dbReference type="Proteomes" id="UP000217257"/>
    </source>
</evidence>
<reference evidence="1 2" key="1">
    <citation type="submission" date="2017-06" db="EMBL/GenBank/DDBJ databases">
        <title>Sequencing and comparative analysis of myxobacterial genomes.</title>
        <authorList>
            <person name="Rupp O."/>
            <person name="Goesmann A."/>
            <person name="Sogaard-Andersen L."/>
        </authorList>
    </citation>
    <scope>NUCLEOTIDE SEQUENCE [LARGE SCALE GENOMIC DNA]</scope>
    <source>
        <strain evidence="1 2">DSM 52655</strain>
    </source>
</reference>
<dbReference type="Proteomes" id="UP000217257">
    <property type="component" value="Chromosome"/>
</dbReference>
<dbReference type="RefSeq" id="WP_157758145.1">
    <property type="nucleotide sequence ID" value="NZ_CP022098.1"/>
</dbReference>
<accession>A0A250IU73</accession>
<dbReference type="KEGG" id="cfus:CYFUS_000108"/>
<dbReference type="AlphaFoldDB" id="A0A250IU73"/>
<evidence type="ECO:0000313" key="1">
    <source>
        <dbReference type="EMBL" id="ATB34701.1"/>
    </source>
</evidence>
<organism evidence="1 2">
    <name type="scientific">Cystobacter fuscus</name>
    <dbReference type="NCBI Taxonomy" id="43"/>
    <lineage>
        <taxon>Bacteria</taxon>
        <taxon>Pseudomonadati</taxon>
        <taxon>Myxococcota</taxon>
        <taxon>Myxococcia</taxon>
        <taxon>Myxococcales</taxon>
        <taxon>Cystobacterineae</taxon>
        <taxon>Archangiaceae</taxon>
        <taxon>Cystobacter</taxon>
    </lineage>
</organism>
<dbReference type="EMBL" id="CP022098">
    <property type="protein sequence ID" value="ATB34701.1"/>
    <property type="molecule type" value="Genomic_DNA"/>
</dbReference>
<gene>
    <name evidence="1" type="ORF">CYFUS_000108</name>
</gene>
<dbReference type="PROSITE" id="PS51257">
    <property type="entry name" value="PROKAR_LIPOPROTEIN"/>
    <property type="match status" value="1"/>
</dbReference>
<sequence>MRNLSVVAVFTVVMMSVVGCGGVEAEQHELSRPGEQVGTAALASQQSRGFISDGQNTQVEGQVSAQQVQQATLAETCSGSCNATTCSCYGSYECCLAGCVACWEVLDTLEPATAP</sequence>
<protein>
    <recommendedName>
        <fullName evidence="3">Lipoprotein</fullName>
    </recommendedName>
</protein>
<name>A0A250IU73_9BACT</name>